<dbReference type="Pfam" id="PF13561">
    <property type="entry name" value="adh_short_C2"/>
    <property type="match status" value="1"/>
</dbReference>
<accession>A0A3L6FUN8</accession>
<dbReference type="InterPro" id="IPR036291">
    <property type="entry name" value="NAD(P)-bd_dom_sf"/>
</dbReference>
<evidence type="ECO:0000313" key="4">
    <source>
        <dbReference type="EMBL" id="PWZ38595.1"/>
    </source>
</evidence>
<dbReference type="InterPro" id="IPR018181">
    <property type="entry name" value="Heat_shock_70_CS"/>
</dbReference>
<dbReference type="ExpressionAtlas" id="A0A3L6FUN8">
    <property type="expression patterns" value="baseline and differential"/>
</dbReference>
<dbReference type="FunFam" id="3.40.50.720:FF:000084">
    <property type="entry name" value="Short-chain dehydrogenase reductase"/>
    <property type="match status" value="1"/>
</dbReference>
<keyword evidence="4" id="KW-0346">Stress response</keyword>
<dbReference type="AlphaFoldDB" id="A0A3L6FUN8"/>
<dbReference type="EMBL" id="NCVQ01000003">
    <property type="protein sequence ID" value="PWZ38595.1"/>
    <property type="molecule type" value="Genomic_DNA"/>
</dbReference>
<dbReference type="SUPFAM" id="SSF51735">
    <property type="entry name" value="NAD(P)-binding Rossmann-fold domains"/>
    <property type="match status" value="1"/>
</dbReference>
<evidence type="ECO:0000256" key="3">
    <source>
        <dbReference type="ARBA" id="ARBA00022840"/>
    </source>
</evidence>
<dbReference type="GO" id="GO:0005524">
    <property type="term" value="F:ATP binding"/>
    <property type="evidence" value="ECO:0007669"/>
    <property type="project" value="UniProtKB-KW"/>
</dbReference>
<dbReference type="FunFam" id="3.90.640.10:FF:000134">
    <property type="entry name" value="Heat shock cognate 71 kDa protein"/>
    <property type="match status" value="1"/>
</dbReference>
<dbReference type="PROSITE" id="PS00329">
    <property type="entry name" value="HSP70_2"/>
    <property type="match status" value="1"/>
</dbReference>
<dbReference type="SUPFAM" id="SSF53067">
    <property type="entry name" value="Actin-like ATPase domain"/>
    <property type="match status" value="1"/>
</dbReference>
<dbReference type="Pfam" id="PF00012">
    <property type="entry name" value="HSP70"/>
    <property type="match status" value="1"/>
</dbReference>
<dbReference type="Gene3D" id="3.30.420.40">
    <property type="match status" value="2"/>
</dbReference>
<dbReference type="PANTHER" id="PTHR19375">
    <property type="entry name" value="HEAT SHOCK PROTEIN 70KDA"/>
    <property type="match status" value="1"/>
</dbReference>
<evidence type="ECO:0000256" key="1">
    <source>
        <dbReference type="ARBA" id="ARBA00007381"/>
    </source>
</evidence>
<proteinExistence type="inferred from homology"/>
<reference evidence="4" key="1">
    <citation type="journal article" date="2018" name="Nat. Genet.">
        <title>Extensive intraspecific gene order and gene structural variations between Mo17 and other maize genomes.</title>
        <authorList>
            <person name="Sun S."/>
            <person name="Zhou Y."/>
            <person name="Chen J."/>
            <person name="Shi J."/>
            <person name="Zhao H."/>
            <person name="Zhao H."/>
            <person name="Song W."/>
            <person name="Zhang M."/>
            <person name="Cui Y."/>
            <person name="Dong X."/>
            <person name="Liu H."/>
            <person name="Ma X."/>
            <person name="Jiao Y."/>
            <person name="Wang B."/>
            <person name="Wei X."/>
            <person name="Stein J.C."/>
            <person name="Glaubitz J.C."/>
            <person name="Lu F."/>
            <person name="Yu G."/>
            <person name="Liang C."/>
            <person name="Fengler K."/>
            <person name="Li B."/>
            <person name="Rafalski A."/>
            <person name="Schnable P.S."/>
            <person name="Ware D.H."/>
            <person name="Buckler E.S."/>
            <person name="Lai J."/>
        </authorList>
    </citation>
    <scope>NUCLEOTIDE SEQUENCE [LARGE SCALE GENOMIC DNA]</scope>
    <source>
        <tissue evidence="4">Seedling</tissue>
    </source>
</reference>
<sequence>MGEYDVLVFDLGGGTFDVSVLAIEQGIFEVRATAGAAHLGGEDFDNRMVNHFVEEFKRKKKKDISGNPRALRRLRTACERAKRTLSSYLEASIEIDCLYEDIDFYSAITRARFEELNMDLFRKCMAIVEDCLSDASYVRSIHDVVLVGGSSRIPKIQQLLQELFDGKELCNSINPDEAVAYGATMQAAILSREGGYEIQNYLLLDATPLSLERGGQSKLHIFSMAKLFGKVAIVTGAASKLGEAIARKFVDNGAKVILADINRHSCENIVAALNKTNHGPAVAHAMRIDVSEPDSILATVEEAKKVYKQDVDIFYNNAGVSNVSSPASSIDMMSFRNTMAVNVESVIASINHAGAVMRSNKIGGGCILCTGSPVGSLGDVVPSAYSISKAAVVGVVRAAAAELGGHGVRVNAISPYGVAARFDKGVLRHIFPHATDQQLDAMISSYGNYTVTEDDVANAAVYLASDAGKNVNGQNIVLNGKFGL</sequence>
<evidence type="ECO:0000256" key="2">
    <source>
        <dbReference type="ARBA" id="ARBA00022741"/>
    </source>
</evidence>
<organism evidence="4">
    <name type="scientific">Zea mays</name>
    <name type="common">Maize</name>
    <dbReference type="NCBI Taxonomy" id="4577"/>
    <lineage>
        <taxon>Eukaryota</taxon>
        <taxon>Viridiplantae</taxon>
        <taxon>Streptophyta</taxon>
        <taxon>Embryophyta</taxon>
        <taxon>Tracheophyta</taxon>
        <taxon>Spermatophyta</taxon>
        <taxon>Magnoliopsida</taxon>
        <taxon>Liliopsida</taxon>
        <taxon>Poales</taxon>
        <taxon>Poaceae</taxon>
        <taxon>PACMAD clade</taxon>
        <taxon>Panicoideae</taxon>
        <taxon>Andropogonodae</taxon>
        <taxon>Andropogoneae</taxon>
        <taxon>Tripsacinae</taxon>
        <taxon>Zea</taxon>
    </lineage>
</organism>
<keyword evidence="2" id="KW-0547">Nucleotide-binding</keyword>
<dbReference type="PROSITE" id="PS01036">
    <property type="entry name" value="HSP70_3"/>
    <property type="match status" value="1"/>
</dbReference>
<dbReference type="Gene3D" id="3.40.50.720">
    <property type="entry name" value="NAD(P)-binding Rossmann-like Domain"/>
    <property type="match status" value="1"/>
</dbReference>
<dbReference type="PRINTS" id="PR00301">
    <property type="entry name" value="HEATSHOCK70"/>
</dbReference>
<dbReference type="InterPro" id="IPR043129">
    <property type="entry name" value="ATPase_NBD"/>
</dbReference>
<name>A0A3L6FUN8_MAIZE</name>
<protein>
    <submittedName>
        <fullName evidence="4">Heat shock cognate protein</fullName>
    </submittedName>
</protein>
<dbReference type="InterPro" id="IPR002347">
    <property type="entry name" value="SDR_fam"/>
</dbReference>
<dbReference type="Proteomes" id="UP000251960">
    <property type="component" value="Chromosome 2"/>
</dbReference>
<gene>
    <name evidence="4" type="primary">HSP70_6</name>
    <name evidence="4" type="ORF">Zm00014a_043464</name>
</gene>
<dbReference type="InterPro" id="IPR013126">
    <property type="entry name" value="Hsp_70_fam"/>
</dbReference>
<comment type="caution">
    <text evidence="4">The sequence shown here is derived from an EMBL/GenBank/DDBJ whole genome shotgun (WGS) entry which is preliminary data.</text>
</comment>
<keyword evidence="3" id="KW-0067">ATP-binding</keyword>
<comment type="similarity">
    <text evidence="1">Belongs to the heat shock protein 70 family.</text>
</comment>
<dbReference type="GO" id="GO:0140662">
    <property type="term" value="F:ATP-dependent protein folding chaperone"/>
    <property type="evidence" value="ECO:0007669"/>
    <property type="project" value="InterPro"/>
</dbReference>